<name>A0A2S8FAD8_9BACT</name>
<dbReference type="Proteomes" id="UP000240009">
    <property type="component" value="Unassembled WGS sequence"/>
</dbReference>
<dbReference type="AlphaFoldDB" id="A0A2S8FAD8"/>
<feature type="transmembrane region" description="Helical" evidence="1">
    <location>
        <begin position="330"/>
        <end position="358"/>
    </location>
</feature>
<dbReference type="RefSeq" id="WP_105354972.1">
    <property type="nucleotide sequence ID" value="NZ_PUIA01000042.1"/>
</dbReference>
<evidence type="ECO:0008006" key="5">
    <source>
        <dbReference type="Google" id="ProtNLM"/>
    </source>
</evidence>
<protein>
    <recommendedName>
        <fullName evidence="5">Thioredoxin domain-containing protein</fullName>
    </recommendedName>
</protein>
<dbReference type="OrthoDB" id="9798180at2"/>
<feature type="transmembrane region" description="Helical" evidence="1">
    <location>
        <begin position="272"/>
        <end position="293"/>
    </location>
</feature>
<feature type="transmembrane region" description="Helical" evidence="1">
    <location>
        <begin position="244"/>
        <end position="266"/>
    </location>
</feature>
<evidence type="ECO:0000313" key="4">
    <source>
        <dbReference type="Proteomes" id="UP000240009"/>
    </source>
</evidence>
<evidence type="ECO:0000256" key="2">
    <source>
        <dbReference type="SAM" id="SignalP"/>
    </source>
</evidence>
<gene>
    <name evidence="3" type="ORF">C5Y96_15210</name>
</gene>
<keyword evidence="1" id="KW-0812">Transmembrane</keyword>
<feature type="transmembrane region" description="Helical" evidence="1">
    <location>
        <begin position="207"/>
        <end position="232"/>
    </location>
</feature>
<keyword evidence="1" id="KW-1133">Transmembrane helix</keyword>
<comment type="caution">
    <text evidence="3">The sequence shown here is derived from an EMBL/GenBank/DDBJ whole genome shotgun (WGS) entry which is preliminary data.</text>
</comment>
<dbReference type="EMBL" id="PUIA01000042">
    <property type="protein sequence ID" value="PQO29102.1"/>
    <property type="molecule type" value="Genomic_DNA"/>
</dbReference>
<evidence type="ECO:0000313" key="3">
    <source>
        <dbReference type="EMBL" id="PQO29102.1"/>
    </source>
</evidence>
<feature type="transmembrane region" description="Helical" evidence="1">
    <location>
        <begin position="411"/>
        <end position="431"/>
    </location>
</feature>
<feature type="transmembrane region" description="Helical" evidence="1">
    <location>
        <begin position="378"/>
        <end position="399"/>
    </location>
</feature>
<reference evidence="3 4" key="1">
    <citation type="submission" date="2018-02" db="EMBL/GenBank/DDBJ databases">
        <title>Comparative genomes isolates from brazilian mangrove.</title>
        <authorList>
            <person name="Araujo J.E."/>
            <person name="Taketani R.G."/>
            <person name="Silva M.C.P."/>
            <person name="Loureco M.V."/>
            <person name="Andreote F.D."/>
        </authorList>
    </citation>
    <scope>NUCLEOTIDE SEQUENCE [LARGE SCALE GENOMIC DNA]</scope>
    <source>
        <strain evidence="3 4">HEX-2 MGV</strain>
    </source>
</reference>
<keyword evidence="2" id="KW-0732">Signal</keyword>
<proteinExistence type="predicted"/>
<feature type="chain" id="PRO_5015419227" description="Thioredoxin domain-containing protein" evidence="2">
    <location>
        <begin position="23"/>
        <end position="474"/>
    </location>
</feature>
<feature type="signal peptide" evidence="2">
    <location>
        <begin position="1"/>
        <end position="22"/>
    </location>
</feature>
<sequence>MKYLVYFCVLLCLGVASMGARADDQFKWNWYEVDQDHQVKVNLFVFYRDGCPHCEDGIKFAEQLGKCHPWLQVHKYETSHHSGNLELYRRMASSLKRQAGSVPAFFYCRQMTLGFGSESTTGQRIESALIKCHDVLQKQIPTASSASPTWGIHLAAFSPDPVPAPQDQVEEEPAAELVLELPELDSAENEVVELPWNSEVDVDSLSLPLFTLILAGCDAFNPCAFFVLLSLLSLLIHARSRARMFWVGGIFVLFSGLFYFLFMAAWLNVFVLAGHLTWITTGAGLVAIFVALINIKDYFAWKQGISLSIPESAKPGLFQRMRNLLGATEMWPMLLGTMALAAAANTYELLCTAGFPMVYTRVLTLRELPTASYYGYLAFYNMIYVIPLGIIVVVFTYTLGARKLQEHEGRFLKLLSGFMMLLLGVIILLAPELLHSLGTAVALMIGAVGLAVLVAWINSHFYKANLQRHESAVG</sequence>
<organism evidence="3 4">
    <name type="scientific">Blastopirellula marina</name>
    <dbReference type="NCBI Taxonomy" id="124"/>
    <lineage>
        <taxon>Bacteria</taxon>
        <taxon>Pseudomonadati</taxon>
        <taxon>Planctomycetota</taxon>
        <taxon>Planctomycetia</taxon>
        <taxon>Pirellulales</taxon>
        <taxon>Pirellulaceae</taxon>
        <taxon>Blastopirellula</taxon>
    </lineage>
</organism>
<accession>A0A2S8FAD8</accession>
<keyword evidence="1" id="KW-0472">Membrane</keyword>
<evidence type="ECO:0000256" key="1">
    <source>
        <dbReference type="SAM" id="Phobius"/>
    </source>
</evidence>
<feature type="transmembrane region" description="Helical" evidence="1">
    <location>
        <begin position="437"/>
        <end position="458"/>
    </location>
</feature>